<feature type="compositionally biased region" description="Low complexity" evidence="1">
    <location>
        <begin position="1"/>
        <end position="12"/>
    </location>
</feature>
<keyword evidence="3" id="KW-1185">Reference proteome</keyword>
<sequence length="221" mass="24414">MDFNTSLARPATTPRPPAPSPQVSGGPVRHRQGAARSCSCGAAVTRRLAAQRLFDDRAISLLVIDVILCVIFGRTFLWVCVVPDWRDEVCTAVERWIEVVGGADNAERGGRPRLKLIGRIRRESASGWYAVDVRDQRIDPDQIDDLRLAGASQPGPGAGFTPLEVVQDGRLLRVRVAEFVDLPEAYLWQNRRLEGFRAPSCATGYTPWVTRAWPTNWPPGG</sequence>
<gene>
    <name evidence="2" type="ORF">GCM10022255_088970</name>
</gene>
<evidence type="ECO:0000256" key="1">
    <source>
        <dbReference type="SAM" id="MobiDB-lite"/>
    </source>
</evidence>
<accession>A0ABP8DNI0</accession>
<proteinExistence type="predicted"/>
<evidence type="ECO:0000313" key="2">
    <source>
        <dbReference type="EMBL" id="GAA4260412.1"/>
    </source>
</evidence>
<comment type="caution">
    <text evidence="2">The sequence shown here is derived from an EMBL/GenBank/DDBJ whole genome shotgun (WGS) entry which is preliminary data.</text>
</comment>
<organism evidence="2 3">
    <name type="scientific">Dactylosporangium darangshiense</name>
    <dbReference type="NCBI Taxonomy" id="579108"/>
    <lineage>
        <taxon>Bacteria</taxon>
        <taxon>Bacillati</taxon>
        <taxon>Actinomycetota</taxon>
        <taxon>Actinomycetes</taxon>
        <taxon>Micromonosporales</taxon>
        <taxon>Micromonosporaceae</taxon>
        <taxon>Dactylosporangium</taxon>
    </lineage>
</organism>
<protein>
    <recommendedName>
        <fullName evidence="4">DUF4178 domain-containing protein</fullName>
    </recommendedName>
</protein>
<dbReference type="EMBL" id="BAABAT010000040">
    <property type="protein sequence ID" value="GAA4260412.1"/>
    <property type="molecule type" value="Genomic_DNA"/>
</dbReference>
<reference evidence="3" key="1">
    <citation type="journal article" date="2019" name="Int. J. Syst. Evol. Microbiol.">
        <title>The Global Catalogue of Microorganisms (GCM) 10K type strain sequencing project: providing services to taxonomists for standard genome sequencing and annotation.</title>
        <authorList>
            <consortium name="The Broad Institute Genomics Platform"/>
            <consortium name="The Broad Institute Genome Sequencing Center for Infectious Disease"/>
            <person name="Wu L."/>
            <person name="Ma J."/>
        </authorList>
    </citation>
    <scope>NUCLEOTIDE SEQUENCE [LARGE SCALE GENOMIC DNA]</scope>
    <source>
        <strain evidence="3">JCM 17441</strain>
    </source>
</reference>
<evidence type="ECO:0008006" key="4">
    <source>
        <dbReference type="Google" id="ProtNLM"/>
    </source>
</evidence>
<feature type="region of interest" description="Disordered" evidence="1">
    <location>
        <begin position="1"/>
        <end position="32"/>
    </location>
</feature>
<dbReference type="Proteomes" id="UP001500620">
    <property type="component" value="Unassembled WGS sequence"/>
</dbReference>
<evidence type="ECO:0000313" key="3">
    <source>
        <dbReference type="Proteomes" id="UP001500620"/>
    </source>
</evidence>
<name>A0ABP8DNI0_9ACTN</name>